<dbReference type="Pfam" id="PF09313">
    <property type="entry name" value="TehB-like"/>
    <property type="match status" value="1"/>
</dbReference>
<name>A0ABX6FH72_9BACL</name>
<dbReference type="Pfam" id="PF03848">
    <property type="entry name" value="TehB"/>
    <property type="match status" value="1"/>
</dbReference>
<feature type="domain" description="TehB/YeaR-like" evidence="2">
    <location>
        <begin position="9"/>
        <end position="89"/>
    </location>
</feature>
<evidence type="ECO:0000313" key="4">
    <source>
        <dbReference type="Proteomes" id="UP000427636"/>
    </source>
</evidence>
<dbReference type="Gene3D" id="3.40.50.150">
    <property type="entry name" value="Vaccinia Virus protein VP39"/>
    <property type="match status" value="1"/>
</dbReference>
<evidence type="ECO:0000259" key="1">
    <source>
        <dbReference type="Pfam" id="PF03848"/>
    </source>
</evidence>
<sequence length="282" mass="32452">MENNLLCFKNTPKITALSIPREYRDGYTNKEDVWIKLITLSGELKLIFLNKHLEVEQEIKCNSTNNNTYLVNPNSTFRITPKSNDLEFILEYYCEAQDYFSNKYNLSPAHEEVVSAVKHIPPCKALDLGAGQGRNTLYLSSIGFEVSAVDNNALFLQELSNISLEENLNLNVYKHDINQANIKSDFDFIFATDVFMYLNPTRISSIIRNMQSRTTIGGYNLIVSSLLVPGHTLATPFPFSFIQNELREYYDDWKIIQYSEHTKPTKYYSYPHVVLLAKKISD</sequence>
<dbReference type="CDD" id="cd02440">
    <property type="entry name" value="AdoMet_MTases"/>
    <property type="match status" value="1"/>
</dbReference>
<evidence type="ECO:0000313" key="3">
    <source>
        <dbReference type="EMBL" id="QGS07741.1"/>
    </source>
</evidence>
<dbReference type="InterPro" id="IPR014431">
    <property type="entry name" value="Tellurite-R_TehB-2"/>
</dbReference>
<protein>
    <submittedName>
        <fullName evidence="3">DUF1971 domain-containing protein</fullName>
    </submittedName>
</protein>
<evidence type="ECO:0000259" key="2">
    <source>
        <dbReference type="Pfam" id="PF09313"/>
    </source>
</evidence>
<dbReference type="SUPFAM" id="SSF53335">
    <property type="entry name" value="S-adenosyl-L-methionine-dependent methyltransferases"/>
    <property type="match status" value="1"/>
</dbReference>
<dbReference type="SUPFAM" id="SSF51197">
    <property type="entry name" value="Clavaminate synthase-like"/>
    <property type="match status" value="1"/>
</dbReference>
<dbReference type="Gene3D" id="2.60.120.10">
    <property type="entry name" value="Jelly Rolls"/>
    <property type="match status" value="1"/>
</dbReference>
<dbReference type="InterPro" id="IPR029063">
    <property type="entry name" value="SAM-dependent_MTases_sf"/>
</dbReference>
<feature type="domain" description="Tellurite resistance methyltransferase TehB-like" evidence="1">
    <location>
        <begin position="92"/>
        <end position="261"/>
    </location>
</feature>
<gene>
    <name evidence="3" type="ORF">FOC50_05515</name>
</gene>
<dbReference type="GeneID" id="84802701"/>
<dbReference type="Proteomes" id="UP000427636">
    <property type="component" value="Chromosome"/>
</dbReference>
<dbReference type="EMBL" id="CP046313">
    <property type="protein sequence ID" value="QGS07741.1"/>
    <property type="molecule type" value="Genomic_DNA"/>
</dbReference>
<dbReference type="InterPro" id="IPR015392">
    <property type="entry name" value="TehB/YeaR-like_dom"/>
</dbReference>
<dbReference type="PIRSF" id="PIRSF005215">
    <property type="entry name" value="TehB"/>
    <property type="match status" value="1"/>
</dbReference>
<dbReference type="InterPro" id="IPR015985">
    <property type="entry name" value="TehB-like_dom"/>
</dbReference>
<organism evidence="3 4">
    <name type="scientific">Gemella sanguinis</name>
    <dbReference type="NCBI Taxonomy" id="84135"/>
    <lineage>
        <taxon>Bacteria</taxon>
        <taxon>Bacillati</taxon>
        <taxon>Bacillota</taxon>
        <taxon>Bacilli</taxon>
        <taxon>Bacillales</taxon>
        <taxon>Gemellaceae</taxon>
        <taxon>Gemella</taxon>
    </lineage>
</organism>
<accession>A0ABX6FH72</accession>
<dbReference type="RefSeq" id="WP_006363775.1">
    <property type="nucleotide sequence ID" value="NZ_CP046313.1"/>
</dbReference>
<proteinExistence type="predicted"/>
<keyword evidence="4" id="KW-1185">Reference proteome</keyword>
<dbReference type="InterPro" id="IPR014710">
    <property type="entry name" value="RmlC-like_jellyroll"/>
</dbReference>
<reference evidence="3 4" key="1">
    <citation type="submission" date="2019-11" db="EMBL/GenBank/DDBJ databases">
        <title>FDA dAtabase for Regulatory Grade micrObial Sequences (FDA-ARGOS): Supporting development and validation of Infectious Disease Dx tests.</title>
        <authorList>
            <person name="Turner S."/>
            <person name="Byrd R."/>
            <person name="Tallon L."/>
            <person name="Sadzewicz L."/>
            <person name="Vavikolanu K."/>
            <person name="Mehta A."/>
            <person name="Aluvathingal J."/>
            <person name="Nadendla S."/>
            <person name="Myers T."/>
            <person name="Yan Y."/>
            <person name="Sichtig H."/>
        </authorList>
    </citation>
    <scope>NUCLEOTIDE SEQUENCE [LARGE SCALE GENOMIC DNA]</scope>
    <source>
        <strain evidence="3 4">FDAARGOS_742</strain>
    </source>
</reference>